<dbReference type="Proteomes" id="UP000436522">
    <property type="component" value="Unassembled WGS sequence"/>
</dbReference>
<dbReference type="InterPro" id="IPR009937">
    <property type="entry name" value="Phage_holin_3_6"/>
</dbReference>
<keyword evidence="3" id="KW-1185">Reference proteome</keyword>
<evidence type="ECO:0000313" key="2">
    <source>
        <dbReference type="EMBL" id="GFE49423.1"/>
    </source>
</evidence>
<comment type="caution">
    <text evidence="2">The sequence shown here is derived from an EMBL/GenBank/DDBJ whole genome shotgun (WGS) entry which is preliminary data.</text>
</comment>
<sequence length="113" mass="11937">MLARLQHAARDAAQRFALGGVGALMGLAGVGFLSAAALLFLLTQTDPITACAIMGAGFLGLGLLLMVIARPSRHKPAKRDVHTRPAPREQDMPPIAAAFMQGMAEGMAHNRRH</sequence>
<protein>
    <recommendedName>
        <fullName evidence="4">Holin-X, holin superfamily III</fullName>
    </recommendedName>
</protein>
<gene>
    <name evidence="2" type="ORF">So717_11760</name>
</gene>
<dbReference type="OrthoDB" id="7728018at2"/>
<feature type="transmembrane region" description="Helical" evidence="1">
    <location>
        <begin position="21"/>
        <end position="41"/>
    </location>
</feature>
<reference evidence="2 3" key="1">
    <citation type="submission" date="2019-12" db="EMBL/GenBank/DDBJ databases">
        <title>Roseobacter cerasinus sp. nov., isolated from seawater around aquaculture.</title>
        <authorList>
            <person name="Muramatsu S."/>
            <person name="Takabe Y."/>
            <person name="Mori K."/>
            <person name="Takaichi S."/>
            <person name="Hanada S."/>
        </authorList>
    </citation>
    <scope>NUCLEOTIDE SEQUENCE [LARGE SCALE GENOMIC DNA]</scope>
    <source>
        <strain evidence="2 3">AI77</strain>
    </source>
</reference>
<evidence type="ECO:0008006" key="4">
    <source>
        <dbReference type="Google" id="ProtNLM"/>
    </source>
</evidence>
<evidence type="ECO:0000256" key="1">
    <source>
        <dbReference type="SAM" id="Phobius"/>
    </source>
</evidence>
<dbReference type="EMBL" id="BLIV01000002">
    <property type="protein sequence ID" value="GFE49423.1"/>
    <property type="molecule type" value="Genomic_DNA"/>
</dbReference>
<feature type="transmembrane region" description="Helical" evidence="1">
    <location>
        <begin position="47"/>
        <end position="69"/>
    </location>
</feature>
<dbReference type="RefSeq" id="WP_159975295.1">
    <property type="nucleotide sequence ID" value="NZ_BLIV01000002.1"/>
</dbReference>
<proteinExistence type="predicted"/>
<name>A0A640VMF5_9RHOB</name>
<dbReference type="AlphaFoldDB" id="A0A640VMF5"/>
<keyword evidence="1" id="KW-1133">Transmembrane helix</keyword>
<keyword evidence="1" id="KW-0812">Transmembrane</keyword>
<accession>A0A640VMF5</accession>
<organism evidence="2 3">
    <name type="scientific">Roseobacter cerasinus</name>
    <dbReference type="NCBI Taxonomy" id="2602289"/>
    <lineage>
        <taxon>Bacteria</taxon>
        <taxon>Pseudomonadati</taxon>
        <taxon>Pseudomonadota</taxon>
        <taxon>Alphaproteobacteria</taxon>
        <taxon>Rhodobacterales</taxon>
        <taxon>Roseobacteraceae</taxon>
        <taxon>Roseobacter</taxon>
    </lineage>
</organism>
<dbReference type="Pfam" id="PF07332">
    <property type="entry name" value="Phage_holin_3_6"/>
    <property type="match status" value="1"/>
</dbReference>
<keyword evidence="1" id="KW-0472">Membrane</keyword>
<evidence type="ECO:0000313" key="3">
    <source>
        <dbReference type="Proteomes" id="UP000436522"/>
    </source>
</evidence>